<dbReference type="InterPro" id="IPR000906">
    <property type="entry name" value="ZU5_dom"/>
</dbReference>
<name>A0ABD0JAG6_9CAEN</name>
<gene>
    <name evidence="2" type="ORF">BaRGS_00036788</name>
</gene>
<evidence type="ECO:0000313" key="2">
    <source>
        <dbReference type="EMBL" id="KAK7467982.1"/>
    </source>
</evidence>
<dbReference type="EMBL" id="JACVVK020000528">
    <property type="protein sequence ID" value="KAK7467982.1"/>
    <property type="molecule type" value="Genomic_DNA"/>
</dbReference>
<protein>
    <recommendedName>
        <fullName evidence="1">ZU5 domain-containing protein</fullName>
    </recommendedName>
</protein>
<sequence>MEGKTTEKSRKPMFEKDWHFQEDFDGAGREIRGPSKVTLFIPKNAVQDGNQITIKGAVSTDYERMHQTLGLSDDEMIVSPVVELDVEQKLTFRKPVRIILPILPFLRTDIPSEQFSVVRLSREDFNKGDMQGEELRLQTDCGKQDEDGVFYLSREDGEISVYVTHFTRFWTKIKDIFQSPDRCLHLELHGKRERRKETQDAVLSLYIFRKDYYDIGKLKEEYLTDDEKKKGQLDTACISIISGQDVELGAHVQLREECGPWQPVDFPQGAVRGDGYKKSMDVQNRYKHFFKMRWVFRTISEKETDFTCDIEVGYLNKTGSTGFQFLTTLDIESLSASLPEVSPIHVPPITALAYKTDKNLARSKLISKLHTAQPTAGPAAEIRLQHTLSWPPRHRGMREKPSTLIIPAFSISGKLERYERSTTGAALNGSSHSNTAM</sequence>
<evidence type="ECO:0000259" key="1">
    <source>
        <dbReference type="Pfam" id="PF00791"/>
    </source>
</evidence>
<comment type="caution">
    <text evidence="2">The sequence shown here is derived from an EMBL/GenBank/DDBJ whole genome shotgun (WGS) entry which is preliminary data.</text>
</comment>
<dbReference type="Pfam" id="PF00791">
    <property type="entry name" value="ZU5"/>
    <property type="match status" value="1"/>
</dbReference>
<keyword evidence="3" id="KW-1185">Reference proteome</keyword>
<proteinExistence type="predicted"/>
<dbReference type="AlphaFoldDB" id="A0ABD0JAG6"/>
<feature type="domain" description="ZU5" evidence="1">
    <location>
        <begin position="24"/>
        <end position="101"/>
    </location>
</feature>
<accession>A0ABD0JAG6</accession>
<organism evidence="2 3">
    <name type="scientific">Batillaria attramentaria</name>
    <dbReference type="NCBI Taxonomy" id="370345"/>
    <lineage>
        <taxon>Eukaryota</taxon>
        <taxon>Metazoa</taxon>
        <taxon>Spiralia</taxon>
        <taxon>Lophotrochozoa</taxon>
        <taxon>Mollusca</taxon>
        <taxon>Gastropoda</taxon>
        <taxon>Caenogastropoda</taxon>
        <taxon>Sorbeoconcha</taxon>
        <taxon>Cerithioidea</taxon>
        <taxon>Batillariidae</taxon>
        <taxon>Batillaria</taxon>
    </lineage>
</organism>
<dbReference type="Proteomes" id="UP001519460">
    <property type="component" value="Unassembled WGS sequence"/>
</dbReference>
<reference evidence="2 3" key="1">
    <citation type="journal article" date="2023" name="Sci. Data">
        <title>Genome assembly of the Korean intertidal mud-creeper Batillaria attramentaria.</title>
        <authorList>
            <person name="Patra A.K."/>
            <person name="Ho P.T."/>
            <person name="Jun S."/>
            <person name="Lee S.J."/>
            <person name="Kim Y."/>
            <person name="Won Y.J."/>
        </authorList>
    </citation>
    <scope>NUCLEOTIDE SEQUENCE [LARGE SCALE GENOMIC DNA]</scope>
    <source>
        <strain evidence="2">Wonlab-2016</strain>
    </source>
</reference>
<evidence type="ECO:0000313" key="3">
    <source>
        <dbReference type="Proteomes" id="UP001519460"/>
    </source>
</evidence>
<dbReference type="Gene3D" id="2.60.220.30">
    <property type="match status" value="1"/>
</dbReference>